<name>A0A1I9FZX2_BRUMA</name>
<evidence type="ECO:0000313" key="1">
    <source>
        <dbReference type="EMBL" id="CDP91251.1"/>
    </source>
</evidence>
<dbReference type="EMBL" id="LN856028">
    <property type="protein sequence ID" value="CDP91251.1"/>
    <property type="molecule type" value="Genomic_DNA"/>
</dbReference>
<reference evidence="1" key="1">
    <citation type="journal article" date="2007" name="Science">
        <title>Draft genome of the filarial nematode parasite Brugia malayi.</title>
        <authorList>
            <person name="Ghedin E."/>
            <person name="Wang S."/>
            <person name="Spiro D."/>
            <person name="Caler E."/>
            <person name="Zhao Q."/>
            <person name="Crabtree J."/>
            <person name="Allen J.E."/>
            <person name="Delcher A.L."/>
            <person name="Guiliano D.B."/>
            <person name="Miranda-Saavedra D."/>
            <person name="Angiuoli S.V."/>
            <person name="Creasy T."/>
            <person name="Amedeo P."/>
            <person name="Haas B."/>
            <person name="El-Sayed N.M."/>
            <person name="Wortman J.R."/>
            <person name="Feldblyum T."/>
            <person name="Tallon L."/>
            <person name="Schatz M."/>
            <person name="Shumway M."/>
            <person name="Koo H."/>
            <person name="Salzberg S.L."/>
            <person name="Schobel S."/>
            <person name="Pertea M."/>
            <person name="Pop M."/>
            <person name="White O."/>
            <person name="Barton G.J."/>
            <person name="Carlow C.K."/>
            <person name="Crawford M.J."/>
            <person name="Daub J."/>
            <person name="Dimmic M.W."/>
            <person name="Estes C.F."/>
            <person name="Foster J.M."/>
            <person name="Ganatra M."/>
            <person name="Gregory W.F."/>
            <person name="Johnson N.M."/>
            <person name="Jin J."/>
            <person name="Komuniecki R."/>
            <person name="Korf I."/>
            <person name="Kumar S."/>
            <person name="Laney S."/>
            <person name="Li B.W."/>
            <person name="Li W."/>
            <person name="Lindblom T.H."/>
            <person name="Lustigman S."/>
            <person name="Ma D."/>
            <person name="Maina C.V."/>
            <person name="Martin D.M."/>
            <person name="McCarter J.P."/>
            <person name="McReynolds L."/>
            <person name="Mitreva M."/>
            <person name="Nutman T.B."/>
            <person name="Parkinson J."/>
            <person name="Peregrin-Alvarez J.M."/>
            <person name="Poole C."/>
            <person name="Ren Q."/>
            <person name="Saunders L."/>
            <person name="Sluder A.E."/>
            <person name="Smith K."/>
            <person name="Stanke M."/>
            <person name="Unnasch T.R."/>
            <person name="Ware J."/>
            <person name="Wei A.D."/>
            <person name="Weil G."/>
            <person name="Williams D.J."/>
            <person name="Zhang Y."/>
            <person name="Williams S.A."/>
            <person name="Fraser-Liggett C."/>
            <person name="Slatko B."/>
            <person name="Blaxter M.L."/>
            <person name="Scott A.L."/>
        </authorList>
    </citation>
    <scope>NUCLEOTIDE SEQUENCE</scope>
    <source>
        <strain evidence="1">FR3</strain>
    </source>
</reference>
<reference evidence="1" key="2">
    <citation type="submission" date="2012-12" db="EMBL/GenBank/DDBJ databases">
        <authorList>
            <consortium name="WormBase Consortium"/>
            <person name="Ghedin E."/>
            <person name="Paulini M."/>
        </authorList>
    </citation>
    <scope>NUCLEOTIDE SEQUENCE</scope>
    <source>
        <strain evidence="1">FR3</strain>
    </source>
</reference>
<accession>A0A1I9FZX2</accession>
<dbReference type="AlphaFoldDB" id="A0A1I9FZX2"/>
<proteinExistence type="predicted"/>
<sequence length="41" mass="4573">MGQKAFIAYLLSPRITSLSPSSALYQYRLMTYLNGNDAGFI</sequence>
<gene>
    <name evidence="1" type="primary">Bm14108</name>
    <name evidence="1" type="ORF">BM_Bm14108</name>
</gene>
<protein>
    <submittedName>
        <fullName evidence="1">Bm14108</fullName>
    </submittedName>
</protein>
<organism evidence="1">
    <name type="scientific">Brugia malayi</name>
    <name type="common">Filarial nematode worm</name>
    <dbReference type="NCBI Taxonomy" id="6279"/>
    <lineage>
        <taxon>Eukaryota</taxon>
        <taxon>Metazoa</taxon>
        <taxon>Ecdysozoa</taxon>
        <taxon>Nematoda</taxon>
        <taxon>Chromadorea</taxon>
        <taxon>Rhabditida</taxon>
        <taxon>Spirurina</taxon>
        <taxon>Spiruromorpha</taxon>
        <taxon>Filarioidea</taxon>
        <taxon>Onchocercidae</taxon>
        <taxon>Brugia</taxon>
    </lineage>
</organism>